<proteinExistence type="predicted"/>
<dbReference type="EMBL" id="BK014847">
    <property type="protein sequence ID" value="DAD78585.1"/>
    <property type="molecule type" value="Genomic_DNA"/>
</dbReference>
<protein>
    <submittedName>
        <fullName evidence="1">Uncharacterized protein</fullName>
    </submittedName>
</protein>
<accession>A0A8S5M8A9</accession>
<organism evidence="1">
    <name type="scientific">Myoviridae sp. ctA1z6</name>
    <dbReference type="NCBI Taxonomy" id="2826627"/>
    <lineage>
        <taxon>Viruses</taxon>
        <taxon>Duplodnaviria</taxon>
        <taxon>Heunggongvirae</taxon>
        <taxon>Uroviricota</taxon>
        <taxon>Caudoviricetes</taxon>
    </lineage>
</organism>
<evidence type="ECO:0000313" key="1">
    <source>
        <dbReference type="EMBL" id="DAD78585.1"/>
    </source>
</evidence>
<sequence length="90" mass="9904">MLKEKILSVHCALGEILGNTKEEKDAELVRACRRNLESAAEQAEQMEKGLGVVTLETEELEVRFSPLLLVSGRKIRGEGVFPRGLLKGAL</sequence>
<reference evidence="1" key="1">
    <citation type="journal article" date="2021" name="Proc. Natl. Acad. Sci. U.S.A.">
        <title>A Catalog of Tens of Thousands of Viruses from Human Metagenomes Reveals Hidden Associations with Chronic Diseases.</title>
        <authorList>
            <person name="Tisza M.J."/>
            <person name="Buck C.B."/>
        </authorList>
    </citation>
    <scope>NUCLEOTIDE SEQUENCE</scope>
    <source>
        <strain evidence="1">CtA1z6</strain>
    </source>
</reference>
<name>A0A8S5M8A9_9CAUD</name>